<evidence type="ECO:0000256" key="3">
    <source>
        <dbReference type="SAM" id="SignalP"/>
    </source>
</evidence>
<organism evidence="6 7">
    <name type="scientific">Diplodia seriata</name>
    <dbReference type="NCBI Taxonomy" id="420778"/>
    <lineage>
        <taxon>Eukaryota</taxon>
        <taxon>Fungi</taxon>
        <taxon>Dikarya</taxon>
        <taxon>Ascomycota</taxon>
        <taxon>Pezizomycotina</taxon>
        <taxon>Dothideomycetes</taxon>
        <taxon>Dothideomycetes incertae sedis</taxon>
        <taxon>Botryosphaeriales</taxon>
        <taxon>Botryosphaeriaceae</taxon>
        <taxon>Diplodia</taxon>
    </lineage>
</organism>
<dbReference type="AlphaFoldDB" id="A0A0G2ET15"/>
<dbReference type="Gene3D" id="1.10.1280.10">
    <property type="entry name" value="Di-copper center containing domain from catechol oxidase"/>
    <property type="match status" value="1"/>
</dbReference>
<dbReference type="Pfam" id="PF00264">
    <property type="entry name" value="Tyrosinase"/>
    <property type="match status" value="1"/>
</dbReference>
<dbReference type="InterPro" id="IPR050316">
    <property type="entry name" value="Tyrosinase/Hemocyanin"/>
</dbReference>
<reference evidence="6 7" key="1">
    <citation type="submission" date="2015-03" db="EMBL/GenBank/DDBJ databases">
        <authorList>
            <person name="Morales-Cruz A."/>
            <person name="Amrine K.C."/>
            <person name="Cantu D."/>
        </authorList>
    </citation>
    <scope>NUCLEOTIDE SEQUENCE [LARGE SCALE GENOMIC DNA]</scope>
    <source>
        <strain evidence="6">DS831</strain>
    </source>
</reference>
<dbReference type="GO" id="GO:0046872">
    <property type="term" value="F:metal ion binding"/>
    <property type="evidence" value="ECO:0007669"/>
    <property type="project" value="UniProtKB-KW"/>
</dbReference>
<dbReference type="Proteomes" id="UP000034182">
    <property type="component" value="Unassembled WGS sequence"/>
</dbReference>
<protein>
    <submittedName>
        <fullName evidence="6">Putative tyrosinase central domain protein</fullName>
    </submittedName>
</protein>
<feature type="domain" description="Tyrosinase copper-binding" evidence="5">
    <location>
        <begin position="317"/>
        <end position="328"/>
    </location>
</feature>
<accession>A0A0G2ET15</accession>
<dbReference type="PROSITE" id="PS00498">
    <property type="entry name" value="TYROSINASE_2"/>
    <property type="match status" value="1"/>
</dbReference>
<feature type="signal peptide" evidence="3">
    <location>
        <begin position="1"/>
        <end position="18"/>
    </location>
</feature>
<comment type="caution">
    <text evidence="6">The sequence shown here is derived from an EMBL/GenBank/DDBJ whole genome shotgun (WGS) entry which is preliminary data.</text>
</comment>
<evidence type="ECO:0000313" key="7">
    <source>
        <dbReference type="Proteomes" id="UP000034182"/>
    </source>
</evidence>
<evidence type="ECO:0000259" key="4">
    <source>
        <dbReference type="PROSITE" id="PS00497"/>
    </source>
</evidence>
<dbReference type="SUPFAM" id="SSF48056">
    <property type="entry name" value="Di-copper centre-containing domain"/>
    <property type="match status" value="1"/>
</dbReference>
<dbReference type="PANTHER" id="PTHR11474">
    <property type="entry name" value="TYROSINASE FAMILY MEMBER"/>
    <property type="match status" value="1"/>
</dbReference>
<keyword evidence="2" id="KW-0560">Oxidoreductase</keyword>
<reference evidence="6 7" key="2">
    <citation type="submission" date="2015-05" db="EMBL/GenBank/DDBJ databases">
        <title>Distinctive expansion of gene families associated with plant cell wall degradation and secondary metabolism in the genomes of grapevine trunk pathogens.</title>
        <authorList>
            <person name="Lawrence D.P."/>
            <person name="Travadon R."/>
            <person name="Rolshausen P.E."/>
            <person name="Baumgartner K."/>
        </authorList>
    </citation>
    <scope>NUCLEOTIDE SEQUENCE [LARGE SCALE GENOMIC DNA]</scope>
    <source>
        <strain evidence="6">DS831</strain>
    </source>
</reference>
<sequence length="394" mass="42909">MRLENVVAAVTLLGAASGAAIVKKEAAANKLLLKTDQLAAQALANLGQYVQANGSFSNSCKLENVAVRREWGTLSAEERKAYISAVQCISTKPSITPNELCPGCMTRYDDFVATHINQTLTIHGTGNFLSWHRYFTWSYEQALRNECGYTGTQPYWNWPQYAEDPRKSPIFDGSDTSMSGDGVYQDHSPVYVPAAATPYITVPPADGGGCVASGPFKNFTTRLGPVSPAYTNLTTNPRADGLGLNPRCLRRDINPWVSSRFTNDLNTSSLIETYDDVADFQTVMQGDFPSGKMGTHTGGHMSVNGDPGGDLFASPGDPIFYLHHSMIDRVWWTWQNQDVAARTYAVGGTHTLNNSPPSANTTLDDVLDLAYTADPITIRDAMSTLAGPFCYIYV</sequence>
<dbReference type="EMBL" id="LAQI01000035">
    <property type="protein sequence ID" value="KKY25852.1"/>
    <property type="molecule type" value="Genomic_DNA"/>
</dbReference>
<evidence type="ECO:0000259" key="5">
    <source>
        <dbReference type="PROSITE" id="PS00498"/>
    </source>
</evidence>
<dbReference type="GO" id="GO:0016491">
    <property type="term" value="F:oxidoreductase activity"/>
    <property type="evidence" value="ECO:0007669"/>
    <property type="project" value="UniProtKB-KW"/>
</dbReference>
<name>A0A0G2ET15_9PEZI</name>
<feature type="domain" description="Tyrosinase copper-binding" evidence="4">
    <location>
        <begin position="123"/>
        <end position="140"/>
    </location>
</feature>
<evidence type="ECO:0000313" key="6">
    <source>
        <dbReference type="EMBL" id="KKY25852.1"/>
    </source>
</evidence>
<dbReference type="InterPro" id="IPR002227">
    <property type="entry name" value="Tyrosinase_Cu-bd"/>
</dbReference>
<feature type="chain" id="PRO_5002543639" evidence="3">
    <location>
        <begin position="19"/>
        <end position="394"/>
    </location>
</feature>
<keyword evidence="3" id="KW-0732">Signal</keyword>
<dbReference type="PROSITE" id="PS00497">
    <property type="entry name" value="TYROSINASE_1"/>
    <property type="match status" value="1"/>
</dbReference>
<dbReference type="PRINTS" id="PR00092">
    <property type="entry name" value="TYROSINASE"/>
</dbReference>
<evidence type="ECO:0000256" key="1">
    <source>
        <dbReference type="ARBA" id="ARBA00022723"/>
    </source>
</evidence>
<dbReference type="PANTHER" id="PTHR11474:SF125">
    <property type="entry name" value="N-ACETYL-6-HYDROXYTRYPTOPHAN OXIDASE IVOB-RELATED"/>
    <property type="match status" value="1"/>
</dbReference>
<dbReference type="InterPro" id="IPR008922">
    <property type="entry name" value="Di-copper_centre_dom_sf"/>
</dbReference>
<gene>
    <name evidence="6" type="ORF">UCDDS831_g01945</name>
</gene>
<evidence type="ECO:0000256" key="2">
    <source>
        <dbReference type="ARBA" id="ARBA00023002"/>
    </source>
</evidence>
<keyword evidence="1" id="KW-0479">Metal-binding</keyword>
<proteinExistence type="predicted"/>